<protein>
    <submittedName>
        <fullName evidence="1">Uncharacterized protein</fullName>
    </submittedName>
</protein>
<organism evidence="1 2">
    <name type="scientific">Caerostris extrusa</name>
    <name type="common">Bark spider</name>
    <name type="synonym">Caerostris bankana</name>
    <dbReference type="NCBI Taxonomy" id="172846"/>
    <lineage>
        <taxon>Eukaryota</taxon>
        <taxon>Metazoa</taxon>
        <taxon>Ecdysozoa</taxon>
        <taxon>Arthropoda</taxon>
        <taxon>Chelicerata</taxon>
        <taxon>Arachnida</taxon>
        <taxon>Araneae</taxon>
        <taxon>Araneomorphae</taxon>
        <taxon>Entelegynae</taxon>
        <taxon>Araneoidea</taxon>
        <taxon>Araneidae</taxon>
        <taxon>Caerostris</taxon>
    </lineage>
</organism>
<evidence type="ECO:0000313" key="1">
    <source>
        <dbReference type="EMBL" id="GIY72029.1"/>
    </source>
</evidence>
<evidence type="ECO:0000313" key="2">
    <source>
        <dbReference type="Proteomes" id="UP001054945"/>
    </source>
</evidence>
<proteinExistence type="predicted"/>
<reference evidence="1 2" key="1">
    <citation type="submission" date="2021-06" db="EMBL/GenBank/DDBJ databases">
        <title>Caerostris extrusa draft genome.</title>
        <authorList>
            <person name="Kono N."/>
            <person name="Arakawa K."/>
        </authorList>
    </citation>
    <scope>NUCLEOTIDE SEQUENCE [LARGE SCALE GENOMIC DNA]</scope>
</reference>
<dbReference type="Proteomes" id="UP001054945">
    <property type="component" value="Unassembled WGS sequence"/>
</dbReference>
<dbReference type="AlphaFoldDB" id="A0AAV4VQH7"/>
<name>A0AAV4VQH7_CAEEX</name>
<gene>
    <name evidence="1" type="ORF">CEXT_548851</name>
</gene>
<keyword evidence="2" id="KW-1185">Reference proteome</keyword>
<sequence>MTHFLNLSKILKYFLNAGLAIHVLFQQLISETFFSPGNEPKKKQSAMPKKKSAKDLVNTQVIYSSKDTFLNKSLREEPMEELDYDIDYVHQDVSIMRKKLNQVSS</sequence>
<accession>A0AAV4VQH7</accession>
<comment type="caution">
    <text evidence="1">The sequence shown here is derived from an EMBL/GenBank/DDBJ whole genome shotgun (WGS) entry which is preliminary data.</text>
</comment>
<dbReference type="EMBL" id="BPLR01014886">
    <property type="protein sequence ID" value="GIY72029.1"/>
    <property type="molecule type" value="Genomic_DNA"/>
</dbReference>